<reference evidence="2" key="1">
    <citation type="submission" date="2021-01" db="EMBL/GenBank/DDBJ databases">
        <authorList>
            <consortium name="Genoscope - CEA"/>
            <person name="William W."/>
        </authorList>
    </citation>
    <scope>NUCLEOTIDE SEQUENCE</scope>
</reference>
<dbReference type="EMBL" id="HG994363">
    <property type="protein sequence ID" value="CAF2036649.1"/>
    <property type="molecule type" value="Genomic_DNA"/>
</dbReference>
<gene>
    <name evidence="2" type="ORF">DARMORV10_A09P06720.1</name>
</gene>
<keyword evidence="1" id="KW-0472">Membrane</keyword>
<protein>
    <submittedName>
        <fullName evidence="2">(rape) hypothetical protein</fullName>
    </submittedName>
</protein>
<organism evidence="2">
    <name type="scientific">Brassica napus</name>
    <name type="common">Rape</name>
    <dbReference type="NCBI Taxonomy" id="3708"/>
    <lineage>
        <taxon>Eukaryota</taxon>
        <taxon>Viridiplantae</taxon>
        <taxon>Streptophyta</taxon>
        <taxon>Embryophyta</taxon>
        <taxon>Tracheophyta</taxon>
        <taxon>Spermatophyta</taxon>
        <taxon>Magnoliopsida</taxon>
        <taxon>eudicotyledons</taxon>
        <taxon>Gunneridae</taxon>
        <taxon>Pentapetalae</taxon>
        <taxon>rosids</taxon>
        <taxon>malvids</taxon>
        <taxon>Brassicales</taxon>
        <taxon>Brassicaceae</taxon>
        <taxon>Brassiceae</taxon>
        <taxon>Brassica</taxon>
    </lineage>
</organism>
<dbReference type="AlphaFoldDB" id="A0A816NME8"/>
<accession>A0A816NME8</accession>
<feature type="transmembrane region" description="Helical" evidence="1">
    <location>
        <begin position="20"/>
        <end position="44"/>
    </location>
</feature>
<keyword evidence="1" id="KW-0812">Transmembrane</keyword>
<evidence type="ECO:0000256" key="1">
    <source>
        <dbReference type="SAM" id="Phobius"/>
    </source>
</evidence>
<keyword evidence="1" id="KW-1133">Transmembrane helix</keyword>
<proteinExistence type="predicted"/>
<dbReference type="Proteomes" id="UP001295469">
    <property type="component" value="Chromosome A09"/>
</dbReference>
<name>A0A816NME8_BRANA</name>
<evidence type="ECO:0000313" key="2">
    <source>
        <dbReference type="EMBL" id="CAF2036649.1"/>
    </source>
</evidence>
<sequence>MNIRLLLIKSLDGFLSFLFYDFVPCIYCTTIIIRVHIIYIYYLVSMNKYFIVCQVK</sequence>